<dbReference type="AlphaFoldDB" id="A0A9P0D6W3"/>
<evidence type="ECO:0000313" key="3">
    <source>
        <dbReference type="Proteomes" id="UP001153636"/>
    </source>
</evidence>
<proteinExistence type="predicted"/>
<dbReference type="Pfam" id="PF25273">
    <property type="entry name" value="DUF7869"/>
    <property type="match status" value="1"/>
</dbReference>
<dbReference type="Proteomes" id="UP001153636">
    <property type="component" value="Chromosome 9"/>
</dbReference>
<dbReference type="PANTHER" id="PTHR10773:SF19">
    <property type="match status" value="1"/>
</dbReference>
<name>A0A9P0D6W3_9CUCU</name>
<gene>
    <name evidence="2" type="ORF">PSYICH_LOCUS15272</name>
</gene>
<organism evidence="2 3">
    <name type="scientific">Psylliodes chrysocephalus</name>
    <dbReference type="NCBI Taxonomy" id="3402493"/>
    <lineage>
        <taxon>Eukaryota</taxon>
        <taxon>Metazoa</taxon>
        <taxon>Ecdysozoa</taxon>
        <taxon>Arthropoda</taxon>
        <taxon>Hexapoda</taxon>
        <taxon>Insecta</taxon>
        <taxon>Pterygota</taxon>
        <taxon>Neoptera</taxon>
        <taxon>Endopterygota</taxon>
        <taxon>Coleoptera</taxon>
        <taxon>Polyphaga</taxon>
        <taxon>Cucujiformia</taxon>
        <taxon>Chrysomeloidea</taxon>
        <taxon>Chrysomelidae</taxon>
        <taxon>Galerucinae</taxon>
        <taxon>Alticini</taxon>
        <taxon>Psylliodes</taxon>
    </lineage>
</organism>
<accession>A0A9P0D6W3</accession>
<evidence type="ECO:0000313" key="2">
    <source>
        <dbReference type="EMBL" id="CAH1115708.1"/>
    </source>
</evidence>
<reference evidence="2" key="1">
    <citation type="submission" date="2022-01" db="EMBL/GenBank/DDBJ databases">
        <authorList>
            <person name="King R."/>
        </authorList>
    </citation>
    <scope>NUCLEOTIDE SEQUENCE</scope>
</reference>
<keyword evidence="3" id="KW-1185">Reference proteome</keyword>
<feature type="domain" description="DUF7869" evidence="1">
    <location>
        <begin position="284"/>
        <end position="384"/>
    </location>
</feature>
<dbReference type="OrthoDB" id="8185268at2759"/>
<dbReference type="InterPro" id="IPR057191">
    <property type="entry name" value="DUF7869"/>
</dbReference>
<dbReference type="EMBL" id="OV651821">
    <property type="protein sequence ID" value="CAH1115708.1"/>
    <property type="molecule type" value="Genomic_DNA"/>
</dbReference>
<evidence type="ECO:0000259" key="1">
    <source>
        <dbReference type="Pfam" id="PF25273"/>
    </source>
</evidence>
<protein>
    <recommendedName>
        <fullName evidence="1">DUF7869 domain-containing protein</fullName>
    </recommendedName>
</protein>
<dbReference type="PANTHER" id="PTHR10773">
    <property type="entry name" value="DNA-DIRECTED RNA POLYMERASES I, II, AND III SUBUNIT RPABC2"/>
    <property type="match status" value="1"/>
</dbReference>
<sequence>MENFIVPEGYEYIYINQSSFRTKLQSKEDVENWVHDLEEKTKVTYRITKTFLVGSKIFAKMDERAFKGENIPKNRKRKVESEARVSGNEYVTGKSMKNKPATDRQMVRDHINTFPRDESHYNRTKSEKEYLSSDLNMNRLFKAYKIKHPGTTVTYKFYRSVFLKDFPKLYFRKPRVDTCKTCDSLFLKSKSKDVIVSKQAKTHLELHQRQVENVLKAIKQDAGNRTLPESDTCTVTIDLQKVFALPKLTHTSMYYSRQLSCYNFGIHVTDTADGIMCVWHEGQSGRGGNQMASCLLQALNTGLLATYKRKLCVWSDNCAGQLKNRMLLFLYIFLVATGKFDTIDHKFLISGHSFSASDRDFVIIEKRARVSKLNNVEDVKKCIFTARPKHPFKLLDMGDFFL</sequence>